<sequence>MFQGDHHSLTRVMRAAGTTARRFAHPRVGSEHLVLALTTVDTPVADALAAHGITEGVLTPVVREVGDHGAGAAADREMLAPLGVDVAGLLPVSALDRPLGREPLFPLAAARARERAARAAPPIGLDAQAAYAASLRLALARRERAHRPEHLALVLAGVDPGAAWTITQVGISPAALHDALAGAFPPPRRNPLLRLERHLGSHRRRLDLLRRYHRTTGRVPHTLIL</sequence>
<accession>A0A2S6GC65</accession>
<name>A0A2S6GC65_9PSEU</name>
<dbReference type="SUPFAM" id="SSF81923">
    <property type="entry name" value="Double Clp-N motif"/>
    <property type="match status" value="1"/>
</dbReference>
<organism evidence="1 2">
    <name type="scientific">Actinokineospora auranticolor</name>
    <dbReference type="NCBI Taxonomy" id="155976"/>
    <lineage>
        <taxon>Bacteria</taxon>
        <taxon>Bacillati</taxon>
        <taxon>Actinomycetota</taxon>
        <taxon>Actinomycetes</taxon>
        <taxon>Pseudonocardiales</taxon>
        <taxon>Pseudonocardiaceae</taxon>
        <taxon>Actinokineospora</taxon>
    </lineage>
</organism>
<dbReference type="AlphaFoldDB" id="A0A2S6GC65"/>
<keyword evidence="2" id="KW-1185">Reference proteome</keyword>
<evidence type="ECO:0000313" key="1">
    <source>
        <dbReference type="EMBL" id="PPK62044.1"/>
    </source>
</evidence>
<proteinExistence type="predicted"/>
<dbReference type="Proteomes" id="UP000239203">
    <property type="component" value="Unassembled WGS sequence"/>
</dbReference>
<dbReference type="Gene3D" id="1.10.1780.10">
    <property type="entry name" value="Clp, N-terminal domain"/>
    <property type="match status" value="1"/>
</dbReference>
<dbReference type="InterPro" id="IPR036628">
    <property type="entry name" value="Clp_N_dom_sf"/>
</dbReference>
<dbReference type="RefSeq" id="WP_104483309.1">
    <property type="nucleotide sequence ID" value="NZ_CP154825.1"/>
</dbReference>
<reference evidence="1 2" key="1">
    <citation type="submission" date="2018-02" db="EMBL/GenBank/DDBJ databases">
        <title>Genomic Encyclopedia of Archaeal and Bacterial Type Strains, Phase II (KMG-II): from individual species to whole genera.</title>
        <authorList>
            <person name="Goeker M."/>
        </authorList>
    </citation>
    <scope>NUCLEOTIDE SEQUENCE [LARGE SCALE GENOMIC DNA]</scope>
    <source>
        <strain evidence="1 2">YU 961-1</strain>
    </source>
</reference>
<dbReference type="OrthoDB" id="3214672at2"/>
<protein>
    <submittedName>
        <fullName evidence="1">ClpA/ClpB-like protein</fullName>
    </submittedName>
</protein>
<evidence type="ECO:0000313" key="2">
    <source>
        <dbReference type="Proteomes" id="UP000239203"/>
    </source>
</evidence>
<comment type="caution">
    <text evidence="1">The sequence shown here is derived from an EMBL/GenBank/DDBJ whole genome shotgun (WGS) entry which is preliminary data.</text>
</comment>
<dbReference type="EMBL" id="PTIX01000037">
    <property type="protein sequence ID" value="PPK62044.1"/>
    <property type="molecule type" value="Genomic_DNA"/>
</dbReference>
<gene>
    <name evidence="1" type="ORF">CLV40_13714</name>
</gene>